<name>A0ABY6FX85_9MICC</name>
<gene>
    <name evidence="2" type="ORF">N9A08_07875</name>
</gene>
<keyword evidence="1" id="KW-0472">Membrane</keyword>
<feature type="transmembrane region" description="Helical" evidence="1">
    <location>
        <begin position="107"/>
        <end position="128"/>
    </location>
</feature>
<evidence type="ECO:0008006" key="4">
    <source>
        <dbReference type="Google" id="ProtNLM"/>
    </source>
</evidence>
<evidence type="ECO:0000313" key="2">
    <source>
        <dbReference type="EMBL" id="UYB37539.1"/>
    </source>
</evidence>
<sequence>MQVSGPFSISREELQEQIRRRAQASALHLPPSQAANLINGVAEEEREASSWEELEAADDRQRELQSRFAAYFDAAEAVEKSEAESDLPRFRAWRKEQLRVARETDGAAAASAAWVRIAGGILLAAVVLAKPFGLISGDTFFTAAVLAVGVILLGTQLLRKRRSPLWKGVFSDPKFAAFSVWHCAAQAAAAALIREREPDAAQWEDALQILESRWNRRNRRSSLWAEEDYSGIRYAPA</sequence>
<feature type="transmembrane region" description="Helical" evidence="1">
    <location>
        <begin position="140"/>
        <end position="158"/>
    </location>
</feature>
<evidence type="ECO:0000313" key="3">
    <source>
        <dbReference type="Proteomes" id="UP001063368"/>
    </source>
</evidence>
<accession>A0ABY6FX85</accession>
<proteinExistence type="predicted"/>
<dbReference type="EMBL" id="CP106856">
    <property type="protein sequence ID" value="UYB37539.1"/>
    <property type="molecule type" value="Genomic_DNA"/>
</dbReference>
<dbReference type="Proteomes" id="UP001063368">
    <property type="component" value="Chromosome"/>
</dbReference>
<protein>
    <recommendedName>
        <fullName evidence="4">DUF4231 domain-containing protein</fullName>
    </recommendedName>
</protein>
<keyword evidence="1" id="KW-1133">Transmembrane helix</keyword>
<dbReference type="RefSeq" id="WP_263128936.1">
    <property type="nucleotide sequence ID" value="NZ_CP106856.1"/>
</dbReference>
<keyword evidence="1" id="KW-0812">Transmembrane</keyword>
<keyword evidence="3" id="KW-1185">Reference proteome</keyword>
<organism evidence="2 3">
    <name type="scientific">Arthrobacter koreensis</name>
    <dbReference type="NCBI Taxonomy" id="199136"/>
    <lineage>
        <taxon>Bacteria</taxon>
        <taxon>Bacillati</taxon>
        <taxon>Actinomycetota</taxon>
        <taxon>Actinomycetes</taxon>
        <taxon>Micrococcales</taxon>
        <taxon>Micrococcaceae</taxon>
        <taxon>Arthrobacter</taxon>
    </lineage>
</organism>
<evidence type="ECO:0000256" key="1">
    <source>
        <dbReference type="SAM" id="Phobius"/>
    </source>
</evidence>
<reference evidence="2" key="1">
    <citation type="submission" date="2022-09" db="EMBL/GenBank/DDBJ databases">
        <authorList>
            <person name="Li D."/>
            <person name="Cheng J."/>
            <person name="Li Y."/>
        </authorList>
    </citation>
    <scope>NUCLEOTIDE SEQUENCE</scope>
    <source>
        <strain evidence="2">DL</strain>
    </source>
</reference>